<accession>A0A7W6WG14</accession>
<gene>
    <name evidence="1" type="ORF">GGE12_004840</name>
</gene>
<reference evidence="1 2" key="1">
    <citation type="submission" date="2020-08" db="EMBL/GenBank/DDBJ databases">
        <title>Genomic Encyclopedia of Type Strains, Phase IV (KMG-V): Genome sequencing to study the core and pangenomes of soil and plant-associated prokaryotes.</title>
        <authorList>
            <person name="Whitman W."/>
        </authorList>
    </citation>
    <scope>NUCLEOTIDE SEQUENCE [LARGE SCALE GENOMIC DNA]</scope>
    <source>
        <strain evidence="1 2">SEMIA 402</strain>
    </source>
</reference>
<evidence type="ECO:0000313" key="2">
    <source>
        <dbReference type="Proteomes" id="UP000533641"/>
    </source>
</evidence>
<dbReference type="AlphaFoldDB" id="A0A7W6WG14"/>
<protein>
    <submittedName>
        <fullName evidence="1">Uncharacterized protein</fullName>
    </submittedName>
</protein>
<dbReference type="Proteomes" id="UP000533641">
    <property type="component" value="Unassembled WGS sequence"/>
</dbReference>
<name>A0A7W6WG14_9HYPH</name>
<sequence length="79" mass="8964">MNWRQETYRSVLQTGEVDVGAIYPPVGAGRIWRWRIWVTSSGHTHAGRERNEARAKEQVERRFQAFLNAGQLAPIGGDA</sequence>
<comment type="caution">
    <text evidence="1">The sequence shown here is derived from an EMBL/GenBank/DDBJ whole genome shotgun (WGS) entry which is preliminary data.</text>
</comment>
<organism evidence="1 2">
    <name type="scientific">Rhizobium mongolense</name>
    <dbReference type="NCBI Taxonomy" id="57676"/>
    <lineage>
        <taxon>Bacteria</taxon>
        <taxon>Pseudomonadati</taxon>
        <taxon>Pseudomonadota</taxon>
        <taxon>Alphaproteobacteria</taxon>
        <taxon>Hyphomicrobiales</taxon>
        <taxon>Rhizobiaceae</taxon>
        <taxon>Rhizobium/Agrobacterium group</taxon>
        <taxon>Rhizobium</taxon>
    </lineage>
</organism>
<evidence type="ECO:0000313" key="1">
    <source>
        <dbReference type="EMBL" id="MBB4277042.1"/>
    </source>
</evidence>
<dbReference type="EMBL" id="JACIGM010000011">
    <property type="protein sequence ID" value="MBB4277042.1"/>
    <property type="molecule type" value="Genomic_DNA"/>
</dbReference>
<dbReference type="RefSeq" id="WP_183927676.1">
    <property type="nucleotide sequence ID" value="NZ_JACIGM010000011.1"/>
</dbReference>
<proteinExistence type="predicted"/>